<dbReference type="SUPFAM" id="SSF47384">
    <property type="entry name" value="Homodimeric domain of signal transducing histidine kinase"/>
    <property type="match status" value="1"/>
</dbReference>
<evidence type="ECO:0000256" key="3">
    <source>
        <dbReference type="ARBA" id="ARBA00022553"/>
    </source>
</evidence>
<comment type="catalytic activity">
    <reaction evidence="1">
        <text>ATP + protein L-histidine = ADP + protein N-phospho-L-histidine.</text>
        <dbReference type="EC" id="2.7.13.3"/>
    </reaction>
</comment>
<dbReference type="PROSITE" id="PS50109">
    <property type="entry name" value="HIS_KIN"/>
    <property type="match status" value="1"/>
</dbReference>
<dbReference type="CDD" id="cd00082">
    <property type="entry name" value="HisKA"/>
    <property type="match status" value="1"/>
</dbReference>
<feature type="domain" description="Response regulatory" evidence="11">
    <location>
        <begin position="507"/>
        <end position="622"/>
    </location>
</feature>
<dbReference type="PANTHER" id="PTHR43065:SF42">
    <property type="entry name" value="TWO-COMPONENT SENSOR PPRA"/>
    <property type="match status" value="1"/>
</dbReference>
<dbReference type="GO" id="GO:0006355">
    <property type="term" value="P:regulation of DNA-templated transcription"/>
    <property type="evidence" value="ECO:0007669"/>
    <property type="project" value="InterPro"/>
</dbReference>
<dbReference type="InterPro" id="IPR000700">
    <property type="entry name" value="PAS-assoc_C"/>
</dbReference>
<dbReference type="Gene3D" id="3.30.565.10">
    <property type="entry name" value="Histidine kinase-like ATPase, C-terminal domain"/>
    <property type="match status" value="1"/>
</dbReference>
<evidence type="ECO:0000256" key="4">
    <source>
        <dbReference type="ARBA" id="ARBA00022679"/>
    </source>
</evidence>
<feature type="domain" description="PAS" evidence="12">
    <location>
        <begin position="11"/>
        <end position="75"/>
    </location>
</feature>
<dbReference type="Pfam" id="PF00512">
    <property type="entry name" value="HisKA"/>
    <property type="match status" value="1"/>
</dbReference>
<dbReference type="SMART" id="SM00388">
    <property type="entry name" value="HisKA"/>
    <property type="match status" value="1"/>
</dbReference>
<feature type="domain" description="PAS" evidence="12">
    <location>
        <begin position="134"/>
        <end position="173"/>
    </location>
</feature>
<reference evidence="14 15" key="1">
    <citation type="submission" date="2019-07" db="EMBL/GenBank/DDBJ databases">
        <authorList>
            <person name="Cremers G."/>
        </authorList>
    </citation>
    <scope>NUCLEOTIDE SEQUENCE [LARGE SCALE GENOMIC DNA]</scope>
</reference>
<dbReference type="EC" id="2.7.13.3" evidence="2"/>
<dbReference type="Gene3D" id="3.30.450.20">
    <property type="entry name" value="PAS domain"/>
    <property type="match status" value="2"/>
</dbReference>
<feature type="domain" description="PAC" evidence="13">
    <location>
        <begin position="79"/>
        <end position="130"/>
    </location>
</feature>
<dbReference type="NCBIfam" id="TIGR00229">
    <property type="entry name" value="sensory_box"/>
    <property type="match status" value="2"/>
</dbReference>
<dbReference type="Pfam" id="PF00072">
    <property type="entry name" value="Response_reg"/>
    <property type="match status" value="1"/>
</dbReference>
<dbReference type="GO" id="GO:0000155">
    <property type="term" value="F:phosphorelay sensor kinase activity"/>
    <property type="evidence" value="ECO:0007669"/>
    <property type="project" value="InterPro"/>
</dbReference>
<dbReference type="SUPFAM" id="SSF55785">
    <property type="entry name" value="PYP-like sensor domain (PAS domain)"/>
    <property type="match status" value="2"/>
</dbReference>
<dbReference type="GO" id="GO:0005524">
    <property type="term" value="F:ATP binding"/>
    <property type="evidence" value="ECO:0007669"/>
    <property type="project" value="UniProtKB-KW"/>
</dbReference>
<proteinExistence type="predicted"/>
<dbReference type="InterPro" id="IPR004358">
    <property type="entry name" value="Sig_transdc_His_kin-like_C"/>
</dbReference>
<keyword evidence="15" id="KW-1185">Reference proteome</keyword>
<dbReference type="CDD" id="cd00130">
    <property type="entry name" value="PAS"/>
    <property type="match status" value="2"/>
</dbReference>
<dbReference type="InterPro" id="IPR001610">
    <property type="entry name" value="PAC"/>
</dbReference>
<feature type="modified residue" description="4-aspartylphosphate" evidence="9">
    <location>
        <position position="557"/>
    </location>
</feature>
<evidence type="ECO:0000256" key="6">
    <source>
        <dbReference type="ARBA" id="ARBA00022777"/>
    </source>
</evidence>
<evidence type="ECO:0000256" key="1">
    <source>
        <dbReference type="ARBA" id="ARBA00000085"/>
    </source>
</evidence>
<keyword evidence="3 9" id="KW-0597">Phosphoprotein</keyword>
<evidence type="ECO:0000313" key="15">
    <source>
        <dbReference type="Proteomes" id="UP000334340"/>
    </source>
</evidence>
<dbReference type="InterPro" id="IPR011006">
    <property type="entry name" value="CheY-like_superfamily"/>
</dbReference>
<dbReference type="InterPro" id="IPR001789">
    <property type="entry name" value="Sig_transdc_resp-reg_receiver"/>
</dbReference>
<dbReference type="InterPro" id="IPR035965">
    <property type="entry name" value="PAS-like_dom_sf"/>
</dbReference>
<keyword evidence="5" id="KW-0547">Nucleotide-binding</keyword>
<organism evidence="14 15">
    <name type="scientific">Candidatus Methylomirabilis lanthanidiphila</name>
    <dbReference type="NCBI Taxonomy" id="2211376"/>
    <lineage>
        <taxon>Bacteria</taxon>
        <taxon>Candidatus Methylomirabilota</taxon>
        <taxon>Candidatus Methylomirabilia</taxon>
        <taxon>Candidatus Methylomirabilales</taxon>
        <taxon>Candidatus Methylomirabilaceae</taxon>
        <taxon>Candidatus Methylomirabilis</taxon>
    </lineage>
</organism>
<dbReference type="Gene3D" id="1.10.287.130">
    <property type="match status" value="1"/>
</dbReference>
<dbReference type="SMART" id="SM00091">
    <property type="entry name" value="PAS"/>
    <property type="match status" value="2"/>
</dbReference>
<keyword evidence="7" id="KW-0067">ATP-binding</keyword>
<evidence type="ECO:0000259" key="12">
    <source>
        <dbReference type="PROSITE" id="PS50112"/>
    </source>
</evidence>
<dbReference type="Pfam" id="PF02518">
    <property type="entry name" value="HATPase_c"/>
    <property type="match status" value="1"/>
</dbReference>
<dbReference type="SMART" id="SM00387">
    <property type="entry name" value="HATPase_c"/>
    <property type="match status" value="1"/>
</dbReference>
<evidence type="ECO:0000259" key="11">
    <source>
        <dbReference type="PROSITE" id="PS50110"/>
    </source>
</evidence>
<evidence type="ECO:0000256" key="8">
    <source>
        <dbReference type="ARBA" id="ARBA00023012"/>
    </source>
</evidence>
<dbReference type="InterPro" id="IPR013767">
    <property type="entry name" value="PAS_fold"/>
</dbReference>
<dbReference type="InterPro" id="IPR003661">
    <property type="entry name" value="HisK_dim/P_dom"/>
</dbReference>
<evidence type="ECO:0000256" key="9">
    <source>
        <dbReference type="PROSITE-ProRule" id="PRU00169"/>
    </source>
</evidence>
<dbReference type="SMART" id="SM00086">
    <property type="entry name" value="PAC"/>
    <property type="match status" value="2"/>
</dbReference>
<name>A0A564ZGV1_9BACT</name>
<gene>
    <name evidence="14" type="ORF">MELA_00136</name>
</gene>
<dbReference type="PROSITE" id="PS50112">
    <property type="entry name" value="PAS"/>
    <property type="match status" value="2"/>
</dbReference>
<dbReference type="PROSITE" id="PS50113">
    <property type="entry name" value="PAC"/>
    <property type="match status" value="2"/>
</dbReference>
<keyword evidence="8" id="KW-0902">Two-component regulatory system</keyword>
<dbReference type="Proteomes" id="UP000334340">
    <property type="component" value="Unassembled WGS sequence"/>
</dbReference>
<dbReference type="PRINTS" id="PR00344">
    <property type="entry name" value="BCTRLSENSOR"/>
</dbReference>
<feature type="domain" description="Histidine kinase" evidence="10">
    <location>
        <begin position="265"/>
        <end position="488"/>
    </location>
</feature>
<dbReference type="InterPro" id="IPR005467">
    <property type="entry name" value="His_kinase_dom"/>
</dbReference>
<sequence length="639" mass="69285">MREGNEKCCVLVNEIDDGLFVVDAQGVITFANRALARIHGAENPQHLVGRRLFEFIVPADLSRVRERFRCDLATGDPVGIIETQIVRPNGETAFIELKPVPIREDGGVVGFRGVLRDVTGRKRAEGRIRLQAAALEAAANGIIITDRNGAIRWVNPAFTRLTGYTSNEAIGRNPHILKSGEHDRAFYHNLWATILSGQVWQGEIVNRRKDGSLYTEEQTITPVLDECGDITHFISIKQDSTERNRLEERLRQAQKLEAIGLLAGGIAHDFNNHLNGIIGFAELALGEIPSDGKAHRHLSRVPEIGRRAAELVGQMLSFARKAPLQRKPLDLDPLLQETASILKRTLPETITIKPEPNYEPMTIDADGAQVQQILLNLATNARDAMPYGGTLTLRLTAVTLIEASLGSHPERRAGAFACLTVADTGIGIPAAIRDRLFEPFFTTKEPGRGTGLGLASVYGIVHQHDGWIEVETAEGQGSAFHIFLPLIALPVNVAIPTEKALPRGAETLLLVEDNPMILELGELVLSDLGYTVLTAVDGVEAVEVFRARPGIALVLTDAIMPQMGAMDLIPALRAFNPAIKVLVATGYAPDEIQHSLEDVGVTGYVRKPFAQADLATAVRAAIDGPTHGGRPPKGSGPPI</sequence>
<dbReference type="PROSITE" id="PS50110">
    <property type="entry name" value="RESPONSE_REGULATORY"/>
    <property type="match status" value="1"/>
</dbReference>
<dbReference type="InterPro" id="IPR036097">
    <property type="entry name" value="HisK_dim/P_sf"/>
</dbReference>
<keyword evidence="4 14" id="KW-0808">Transferase</keyword>
<evidence type="ECO:0000259" key="10">
    <source>
        <dbReference type="PROSITE" id="PS50109"/>
    </source>
</evidence>
<dbReference type="InterPro" id="IPR000014">
    <property type="entry name" value="PAS"/>
</dbReference>
<keyword evidence="6 14" id="KW-0418">Kinase</keyword>
<evidence type="ECO:0000256" key="5">
    <source>
        <dbReference type="ARBA" id="ARBA00022741"/>
    </source>
</evidence>
<dbReference type="Gene3D" id="3.40.50.2300">
    <property type="match status" value="1"/>
</dbReference>
<dbReference type="EMBL" id="CABIKM010000001">
    <property type="protein sequence ID" value="VUZ83778.1"/>
    <property type="molecule type" value="Genomic_DNA"/>
</dbReference>
<dbReference type="PANTHER" id="PTHR43065">
    <property type="entry name" value="SENSOR HISTIDINE KINASE"/>
    <property type="match status" value="1"/>
</dbReference>
<feature type="domain" description="PAC" evidence="13">
    <location>
        <begin position="198"/>
        <end position="252"/>
    </location>
</feature>
<dbReference type="SUPFAM" id="SSF55874">
    <property type="entry name" value="ATPase domain of HSP90 chaperone/DNA topoisomerase II/histidine kinase"/>
    <property type="match status" value="1"/>
</dbReference>
<dbReference type="AlphaFoldDB" id="A0A564ZGV1"/>
<protein>
    <recommendedName>
        <fullName evidence="2">histidine kinase</fullName>
        <ecNumber evidence="2">2.7.13.3</ecNumber>
    </recommendedName>
</protein>
<evidence type="ECO:0000256" key="7">
    <source>
        <dbReference type="ARBA" id="ARBA00022840"/>
    </source>
</evidence>
<dbReference type="Pfam" id="PF00989">
    <property type="entry name" value="PAS"/>
    <property type="match status" value="2"/>
</dbReference>
<evidence type="ECO:0000259" key="13">
    <source>
        <dbReference type="PROSITE" id="PS50113"/>
    </source>
</evidence>
<evidence type="ECO:0000256" key="2">
    <source>
        <dbReference type="ARBA" id="ARBA00012438"/>
    </source>
</evidence>
<accession>A0A564ZGV1</accession>
<dbReference type="InterPro" id="IPR036890">
    <property type="entry name" value="HATPase_C_sf"/>
</dbReference>
<dbReference type="InterPro" id="IPR003594">
    <property type="entry name" value="HATPase_dom"/>
</dbReference>
<evidence type="ECO:0000313" key="14">
    <source>
        <dbReference type="EMBL" id="VUZ83778.1"/>
    </source>
</evidence>
<dbReference type="SMART" id="SM00448">
    <property type="entry name" value="REC"/>
    <property type="match status" value="1"/>
</dbReference>
<dbReference type="SUPFAM" id="SSF52172">
    <property type="entry name" value="CheY-like"/>
    <property type="match status" value="1"/>
</dbReference>